<keyword evidence="1" id="KW-0645">Protease</keyword>
<dbReference type="Gene3D" id="3.20.20.140">
    <property type="entry name" value="Metal-dependent hydrolases"/>
    <property type="match status" value="1"/>
</dbReference>
<dbReference type="SUPFAM" id="SSF51556">
    <property type="entry name" value="Metallo-dependent hydrolases"/>
    <property type="match status" value="1"/>
</dbReference>
<organism evidence="1 2">
    <name type="scientific">Sphingosinicella rhizophila</name>
    <dbReference type="NCBI Taxonomy" id="3050082"/>
    <lineage>
        <taxon>Bacteria</taxon>
        <taxon>Pseudomonadati</taxon>
        <taxon>Pseudomonadota</taxon>
        <taxon>Alphaproteobacteria</taxon>
        <taxon>Sphingomonadales</taxon>
        <taxon>Sphingosinicellaceae</taxon>
        <taxon>Sphingosinicella</taxon>
    </lineage>
</organism>
<accession>A0ABU3QC07</accession>
<reference evidence="1 2" key="1">
    <citation type="submission" date="2023-05" db="EMBL/GenBank/DDBJ databases">
        <authorList>
            <person name="Guo Y."/>
        </authorList>
    </citation>
    <scope>NUCLEOTIDE SEQUENCE [LARGE SCALE GENOMIC DNA]</scope>
    <source>
        <strain evidence="1 2">GR2756</strain>
    </source>
</reference>
<dbReference type="GO" id="GO:0016805">
    <property type="term" value="F:dipeptidase activity"/>
    <property type="evidence" value="ECO:0007669"/>
    <property type="project" value="UniProtKB-KW"/>
</dbReference>
<dbReference type="EC" id="3.4.13.-" evidence="1"/>
<name>A0ABU3QC07_9SPHN</name>
<keyword evidence="1" id="KW-0378">Hydrolase</keyword>
<keyword evidence="1" id="KW-0224">Dipeptidase</keyword>
<evidence type="ECO:0000313" key="1">
    <source>
        <dbReference type="EMBL" id="MDT9600812.1"/>
    </source>
</evidence>
<dbReference type="EMBL" id="JAVUPU010000012">
    <property type="protein sequence ID" value="MDT9600812.1"/>
    <property type="molecule type" value="Genomic_DNA"/>
</dbReference>
<dbReference type="InterPro" id="IPR032466">
    <property type="entry name" value="Metal_Hydrolase"/>
</dbReference>
<protein>
    <submittedName>
        <fullName evidence="1">Membrane dipeptidase</fullName>
        <ecNumber evidence="1">3.4.13.-</ecNumber>
    </submittedName>
</protein>
<evidence type="ECO:0000313" key="2">
    <source>
        <dbReference type="Proteomes" id="UP001259572"/>
    </source>
</evidence>
<dbReference type="RefSeq" id="WP_315728316.1">
    <property type="nucleotide sequence ID" value="NZ_JAVUPU010000012.1"/>
</dbReference>
<keyword evidence="2" id="KW-1185">Reference proteome</keyword>
<comment type="caution">
    <text evidence="1">The sequence shown here is derived from an EMBL/GenBank/DDBJ whole genome shotgun (WGS) entry which is preliminary data.</text>
</comment>
<proteinExistence type="predicted"/>
<dbReference type="Proteomes" id="UP001259572">
    <property type="component" value="Unassembled WGS sequence"/>
</dbReference>
<gene>
    <name evidence="1" type="ORF">RQX22_17755</name>
</gene>
<sequence>MFIIKDALAKRGYKEADLRKIMGENLLRVYRQVIG</sequence>